<sequence length="251" mass="27660">MAETVRCRACTATSVVLSRRLRGGDVVPDVVLIRRLNALPRLVLKPAGPMWSNDAGLSTPPACHPPRHPHMASHKTTRLRTAMGLWLMGRLPAHIMTHNEKTRRSGSSDKSNNGGIATQHHRCNGKSFQCPFNVTVLCDHTLLWASTCSVVLVLAIMLGAAPGATRKPRMCSFLPKCSATEHRHALHERSCDYRTGSDVRFCSHHRSAACRTTIPWTLMRGHRSPSPAVPSHTAAYPHVQLHPRAHAKRLS</sequence>
<keyword evidence="2" id="KW-1133">Transmembrane helix</keyword>
<protein>
    <submittedName>
        <fullName evidence="3">Uncharacterized protein</fullName>
    </submittedName>
</protein>
<dbReference type="Proteomes" id="UP000029040">
    <property type="component" value="Unassembled WGS sequence"/>
</dbReference>
<comment type="caution">
    <text evidence="3">The sequence shown here is derived from an EMBL/GenBank/DDBJ whole genome shotgun (WGS) entry which is preliminary data.</text>
</comment>
<organism evidence="3 4">
    <name type="scientific">Bifidobacterium pullorum subsp. saeculare DSM 6531 = LMG 14934</name>
    <dbReference type="NCBI Taxonomy" id="1437611"/>
    <lineage>
        <taxon>Bacteria</taxon>
        <taxon>Bacillati</taxon>
        <taxon>Actinomycetota</taxon>
        <taxon>Actinomycetes</taxon>
        <taxon>Bifidobacteriales</taxon>
        <taxon>Bifidobacteriaceae</taxon>
        <taxon>Bifidobacterium</taxon>
    </lineage>
</organism>
<reference evidence="3 4" key="1">
    <citation type="submission" date="2014-03" db="EMBL/GenBank/DDBJ databases">
        <title>Genomics of Bifidobacteria.</title>
        <authorList>
            <person name="Ventura M."/>
            <person name="Milani C."/>
            <person name="Lugli G.A."/>
        </authorList>
    </citation>
    <scope>NUCLEOTIDE SEQUENCE [LARGE SCALE GENOMIC DNA]</scope>
    <source>
        <strain evidence="3 4">LMG 14934</strain>
    </source>
</reference>
<dbReference type="EMBL" id="JGZM01000002">
    <property type="protein sequence ID" value="KFI88597.1"/>
    <property type="molecule type" value="Genomic_DNA"/>
</dbReference>
<keyword evidence="2" id="KW-0472">Membrane</keyword>
<feature type="compositionally biased region" description="Basic residues" evidence="1">
    <location>
        <begin position="241"/>
        <end position="251"/>
    </location>
</feature>
<evidence type="ECO:0000313" key="3">
    <source>
        <dbReference type="EMBL" id="KFI88597.1"/>
    </source>
</evidence>
<evidence type="ECO:0000256" key="2">
    <source>
        <dbReference type="SAM" id="Phobius"/>
    </source>
</evidence>
<evidence type="ECO:0000313" key="4">
    <source>
        <dbReference type="Proteomes" id="UP000029040"/>
    </source>
</evidence>
<feature type="transmembrane region" description="Helical" evidence="2">
    <location>
        <begin position="142"/>
        <end position="161"/>
    </location>
</feature>
<name>A0A087CZ97_9BIFI</name>
<gene>
    <name evidence="3" type="ORF">BSAE_0355</name>
</gene>
<proteinExistence type="predicted"/>
<accession>A0A087CZ97</accession>
<evidence type="ECO:0000256" key="1">
    <source>
        <dbReference type="SAM" id="MobiDB-lite"/>
    </source>
</evidence>
<feature type="region of interest" description="Disordered" evidence="1">
    <location>
        <begin position="221"/>
        <end position="251"/>
    </location>
</feature>
<keyword evidence="2" id="KW-0812">Transmembrane</keyword>
<dbReference type="AlphaFoldDB" id="A0A087CZ97"/>